<keyword evidence="2" id="KW-1185">Reference proteome</keyword>
<dbReference type="EMBL" id="CP113520">
    <property type="protein sequence ID" value="WAJ31183.1"/>
    <property type="molecule type" value="Genomic_DNA"/>
</dbReference>
<organism evidence="1 2">
    <name type="scientific">Antarcticirhabdus aurantiaca</name>
    <dbReference type="NCBI Taxonomy" id="2606717"/>
    <lineage>
        <taxon>Bacteria</taxon>
        <taxon>Pseudomonadati</taxon>
        <taxon>Pseudomonadota</taxon>
        <taxon>Alphaproteobacteria</taxon>
        <taxon>Hyphomicrobiales</taxon>
        <taxon>Aurantimonadaceae</taxon>
        <taxon>Antarcticirhabdus</taxon>
    </lineage>
</organism>
<evidence type="ECO:0000313" key="2">
    <source>
        <dbReference type="Proteomes" id="UP001163223"/>
    </source>
</evidence>
<protein>
    <submittedName>
        <fullName evidence="1">Integrase</fullName>
    </submittedName>
</protein>
<evidence type="ECO:0000313" key="1">
    <source>
        <dbReference type="EMBL" id="WAJ31183.1"/>
    </source>
</evidence>
<sequence>MASETLPRWIVRIDGRLHYRPRVPTRYAALDTRRFVTLSCGTNDVAQAIVARDALNRMTESFWQSLARGDDPNARERYRALVDQAHAAGFAYVPLAQLRTGPLAEIDARMAAVEEALRAGGASASKASALVVGALLGREDEPPLTLSTVFAAYEDLTREARLNKSDNQVRKWRLPRQLAFSNLIDVVGDKPIADFTRSDALAFRAWWIDRIADEELLPDTANKQFVQVGTVIATVSDRLDLDLKRHFRGLSLKQVEAKRPPFSTAHIREVLLRPGALDALNAGARGIILTMIETGARPVELAHLRPKIDIRLDAEIPHISIAPYERYSLKTKYSERTLPLVGVAIEGAKLLMEANRRYQGRTDALSAVVNKFLVTNELLENPDQSIYSLRHSFKDRLTDVSTPDTMETALMGHKFDRPGYGSGPTLERKLEWIRKIAVSTPAC</sequence>
<proteinExistence type="predicted"/>
<name>A0ACD4NWV1_9HYPH</name>
<reference evidence="1" key="1">
    <citation type="submission" date="2022-11" db="EMBL/GenBank/DDBJ databases">
        <title>beta-Carotene-producing bacterium, Jeongeuplla avenae sp. nov., alleviates the salt stress of Arabidopsis seedlings.</title>
        <authorList>
            <person name="Jiang L."/>
            <person name="Lee J."/>
        </authorList>
    </citation>
    <scope>NUCLEOTIDE SEQUENCE</scope>
    <source>
        <strain evidence="1">DY_R2A_6</strain>
    </source>
</reference>
<accession>A0ACD4NWV1</accession>
<gene>
    <name evidence="1" type="ORF">OXU80_13690</name>
</gene>
<dbReference type="Proteomes" id="UP001163223">
    <property type="component" value="Chromosome"/>
</dbReference>